<keyword evidence="1" id="KW-0472">Membrane</keyword>
<gene>
    <name evidence="2" type="ORF">UT84_C0009G0001</name>
</gene>
<feature type="transmembrane region" description="Helical" evidence="1">
    <location>
        <begin position="227"/>
        <end position="245"/>
    </location>
</feature>
<feature type="transmembrane region" description="Helical" evidence="1">
    <location>
        <begin position="199"/>
        <end position="215"/>
    </location>
</feature>
<evidence type="ECO:0000256" key="1">
    <source>
        <dbReference type="SAM" id="Phobius"/>
    </source>
</evidence>
<keyword evidence="1" id="KW-1133">Transmembrane helix</keyword>
<evidence type="ECO:0000313" key="2">
    <source>
        <dbReference type="EMBL" id="KKR50614.1"/>
    </source>
</evidence>
<organism evidence="2 3">
    <name type="scientific">Candidatus Curtissbacteria bacterium GW2011_GWA1_40_16</name>
    <dbReference type="NCBI Taxonomy" id="1618405"/>
    <lineage>
        <taxon>Bacteria</taxon>
        <taxon>Candidatus Curtissiibacteriota</taxon>
    </lineage>
</organism>
<feature type="transmembrane region" description="Helical" evidence="1">
    <location>
        <begin position="177"/>
        <end position="193"/>
    </location>
</feature>
<evidence type="ECO:0000313" key="3">
    <source>
        <dbReference type="Proteomes" id="UP000034531"/>
    </source>
</evidence>
<dbReference type="Proteomes" id="UP000034531">
    <property type="component" value="Unassembled WGS sequence"/>
</dbReference>
<feature type="transmembrane region" description="Helical" evidence="1">
    <location>
        <begin position="326"/>
        <end position="345"/>
    </location>
</feature>
<feature type="transmembrane region" description="Helical" evidence="1">
    <location>
        <begin position="300"/>
        <end position="319"/>
    </location>
</feature>
<feature type="transmembrane region" description="Helical" evidence="1">
    <location>
        <begin position="100"/>
        <end position="118"/>
    </location>
</feature>
<feature type="transmembrane region" description="Helical" evidence="1">
    <location>
        <begin position="64"/>
        <end position="88"/>
    </location>
</feature>
<evidence type="ECO:0008006" key="4">
    <source>
        <dbReference type="Google" id="ProtNLM"/>
    </source>
</evidence>
<feature type="transmembrane region" description="Helical" evidence="1">
    <location>
        <begin position="125"/>
        <end position="146"/>
    </location>
</feature>
<dbReference type="Gene3D" id="3.40.50.880">
    <property type="match status" value="1"/>
</dbReference>
<feature type="transmembrane region" description="Helical" evidence="1">
    <location>
        <begin position="7"/>
        <end position="25"/>
    </location>
</feature>
<dbReference type="InterPro" id="IPR029062">
    <property type="entry name" value="Class_I_gatase-like"/>
</dbReference>
<name>A0A0G0RD52_9BACT</name>
<feature type="transmembrane region" description="Helical" evidence="1">
    <location>
        <begin position="360"/>
        <end position="380"/>
    </location>
</feature>
<keyword evidence="1" id="KW-0812">Transmembrane</keyword>
<dbReference type="AlphaFoldDB" id="A0A0G0RD52"/>
<dbReference type="SUPFAM" id="SSF52317">
    <property type="entry name" value="Class I glutamine amidotransferase-like"/>
    <property type="match status" value="1"/>
</dbReference>
<reference evidence="2 3" key="1">
    <citation type="journal article" date="2015" name="Nature">
        <title>rRNA introns, odd ribosomes, and small enigmatic genomes across a large radiation of phyla.</title>
        <authorList>
            <person name="Brown C.T."/>
            <person name="Hug L.A."/>
            <person name="Thomas B.C."/>
            <person name="Sharon I."/>
            <person name="Castelle C.J."/>
            <person name="Singh A."/>
            <person name="Wilkins M.J."/>
            <person name="Williams K.H."/>
            <person name="Banfield J.F."/>
        </authorList>
    </citation>
    <scope>NUCLEOTIDE SEQUENCE [LARGE SCALE GENOMIC DNA]</scope>
</reference>
<proteinExistence type="predicted"/>
<dbReference type="EMBL" id="LBYI01000009">
    <property type="protein sequence ID" value="KKR50614.1"/>
    <property type="molecule type" value="Genomic_DNA"/>
</dbReference>
<comment type="caution">
    <text evidence="2">The sequence shown here is derived from an EMBL/GenBank/DDBJ whole genome shotgun (WGS) entry which is preliminary data.</text>
</comment>
<feature type="transmembrane region" description="Helical" evidence="1">
    <location>
        <begin position="152"/>
        <end position="170"/>
    </location>
</feature>
<feature type="transmembrane region" description="Helical" evidence="1">
    <location>
        <begin position="392"/>
        <end position="410"/>
    </location>
</feature>
<accession>A0A0G0RD52</accession>
<protein>
    <recommendedName>
        <fullName evidence="4">Membrane protein 6-pyruvoyl-tetrahydropterin synthase-related domain-containing protein</fullName>
    </recommendedName>
</protein>
<feature type="non-terminal residue" evidence="2">
    <location>
        <position position="792"/>
    </location>
</feature>
<sequence>MKVIKNIGKYLLHLVAIGIIAFSFSPVINWYITHIPIMGVDFFNTVTFADYFSKNIQLMPSSYLYFWYSGSPVIQNVVFFWFQLAGLMVRFMPLLESVKYLMMGSFLLLLLFTYAACYRLSRQHLLSAVISGLVGYSVNMYGSLIWGGSLPYFANQLFFPMVIWLMINYLNSGNKRWYWLTILATGVSLLGHMVNAGSFVIPVVLLMIFFGWRKIYISVKKRIYESVVYISLSLLMSFRLTYRIFESLFQSLKSGNIGNLFGFGRSSLYDFRPAEGGQVDPAILAFEHNRPNLLFSDTSIWLFYLFGVSVIIFIIALLIGKDRRRLWEVLLWVIMAVYSVAYIYLNSYGVSFLLQGWYRSYWHFPITLGLASAAMVGYGLDAINRRVKLLKHIFAICISIIAIVGLGQTYTNQLDSFFLQMDIRGSTSSSHPQILNLVKNQAELNDLKIKLVPSWINPDDRNNQIFISDQLINIWWNSLFNKPLTRGYLDPVTGSYYLGNNFLLEQAIEGDGLIKNFKYSENTARNMAHYYIDWYGIKYFAGGHASQMKVLPLSSYLENDIELTEEIKTKGRYSIYDNPPGRPQIYYDSQNLIFYSFKDELTSSILTTTQAPVALFIGDWIGYESLTKILGMNNINSQKLITVFTENQLDFYSYNDFSKFDVIILSNYKYQNKSRVFNDLLKYITNGGKVLIDSGSEIRDAVSDDLPEIFPFKTSQRKALGKTWDLKYDNGNELFSGVNINNFDPPIFDKFEWKISFPADQVKPNADVLLSQGDHPILIYQQIGKGKIIWSG</sequence>